<dbReference type="Gene3D" id="2.60.40.2030">
    <property type="match status" value="1"/>
</dbReference>
<comment type="caution">
    <text evidence="1">The sequence shown here is derived from an EMBL/GenBank/DDBJ whole genome shotgun (WGS) entry which is preliminary data.</text>
</comment>
<evidence type="ECO:0000313" key="1">
    <source>
        <dbReference type="EMBL" id="MBK6265011.1"/>
    </source>
</evidence>
<dbReference type="SUPFAM" id="SSF141072">
    <property type="entry name" value="CalX-like"/>
    <property type="match status" value="1"/>
</dbReference>
<dbReference type="InterPro" id="IPR038081">
    <property type="entry name" value="CalX-like_sf"/>
</dbReference>
<keyword evidence="2" id="KW-1185">Reference proteome</keyword>
<evidence type="ECO:0000313" key="2">
    <source>
        <dbReference type="Proteomes" id="UP000611723"/>
    </source>
</evidence>
<protein>
    <recommendedName>
        <fullName evidence="3">Calx-beta domain-containing protein</fullName>
    </recommendedName>
</protein>
<dbReference type="EMBL" id="JAEQBW010000003">
    <property type="protein sequence ID" value="MBK6265011.1"/>
    <property type="molecule type" value="Genomic_DNA"/>
</dbReference>
<reference evidence="1" key="1">
    <citation type="submission" date="2021-01" db="EMBL/GenBank/DDBJ databases">
        <title>Marivirga aurantiaca sp. nov., isolated from intertidal surface sediments.</title>
        <authorList>
            <person name="Zhang M."/>
        </authorList>
    </citation>
    <scope>NUCLEOTIDE SEQUENCE</scope>
    <source>
        <strain evidence="1">S37H4</strain>
    </source>
</reference>
<accession>A0A934WY23</accession>
<sequence length="278" mass="29327">MKKLLYIVYIAILIPFLTGCFDEAGTNKILTEQIDGFVEIEEASGSKNSTKNIVAVPDGENVMESISIAFGGAVSSSAVEVTYEVDTEASTAIEGVDFVMITGNTVTIPSGEYTVPVEFEVIDDNLDPDNPVSIVFRITSSTVDILEKYSEAVVTLAVECPAPSSIYGTYNVVTTETSPAGCSGVTNVVEISEVDGSTVNLNFSDLTGGLYANCYGEDDNPGVVIYACGDLQMVDQPDVVYGGDIFNGSGSYNSATETLTISWSNGYGDAGTSVFTKQ</sequence>
<dbReference type="RefSeq" id="WP_201430695.1">
    <property type="nucleotide sequence ID" value="NZ_JAEQBW010000003.1"/>
</dbReference>
<proteinExistence type="predicted"/>
<dbReference type="AlphaFoldDB" id="A0A934WY23"/>
<dbReference type="PROSITE" id="PS51257">
    <property type="entry name" value="PROKAR_LIPOPROTEIN"/>
    <property type="match status" value="1"/>
</dbReference>
<evidence type="ECO:0008006" key="3">
    <source>
        <dbReference type="Google" id="ProtNLM"/>
    </source>
</evidence>
<gene>
    <name evidence="1" type="ORF">JKA74_08175</name>
</gene>
<dbReference type="Proteomes" id="UP000611723">
    <property type="component" value="Unassembled WGS sequence"/>
</dbReference>
<name>A0A934WY23_9BACT</name>
<organism evidence="1 2">
    <name type="scientific">Marivirga aurantiaca</name>
    <dbReference type="NCBI Taxonomy" id="2802615"/>
    <lineage>
        <taxon>Bacteria</taxon>
        <taxon>Pseudomonadati</taxon>
        <taxon>Bacteroidota</taxon>
        <taxon>Cytophagia</taxon>
        <taxon>Cytophagales</taxon>
        <taxon>Marivirgaceae</taxon>
        <taxon>Marivirga</taxon>
    </lineage>
</organism>